<evidence type="ECO:0008006" key="3">
    <source>
        <dbReference type="Google" id="ProtNLM"/>
    </source>
</evidence>
<dbReference type="RefSeq" id="WP_184657895.1">
    <property type="nucleotide sequence ID" value="NZ_CP031518.1"/>
</dbReference>
<dbReference type="AlphaFoldDB" id="A0A7W8G891"/>
<accession>A0A7W8G891</accession>
<sequence>MKKFILIVSCVFSFLLISCSKSNQVHSVNENALFTLGYGSFEDELNLFDLARNGTISTYMTMRDGFFYIANGEAKKILELNSYGDLLSLYYNDEYLKDVAFAGKNSISSTKKAISYPFSTLGPLAVDSRKYIYAVDTLPTERQERDASNRLLLSLVVLRFDSNGKFIDYLGQQGPGGTPFPYIKNIYTTRENELVVVCTTNEGLVAYWFNVDGFLLYTVPVSKNTVPKLKTNENEEAPAYVSVENIIPDCSEHKLYVKVDYYMASMDSALKVQSGIDYYTTFLCPLNVDTALYDEPLEIPPYEYSVTENLTKEIYNLPFDFLGVTENGWFFFIVPNEEGFIVQMVQPDGQRIVKRALSVDHSKNLYYTLSLSGNGIISGLFVRNENAQAVWWRTDSLLASFINQ</sequence>
<proteinExistence type="predicted"/>
<name>A0A7W8G891_9SPIR</name>
<evidence type="ECO:0000313" key="2">
    <source>
        <dbReference type="Proteomes" id="UP000518887"/>
    </source>
</evidence>
<dbReference type="Proteomes" id="UP000518887">
    <property type="component" value="Unassembled WGS sequence"/>
</dbReference>
<keyword evidence="2" id="KW-1185">Reference proteome</keyword>
<dbReference type="EMBL" id="JACHFQ010000002">
    <property type="protein sequence ID" value="MBB5225531.1"/>
    <property type="molecule type" value="Genomic_DNA"/>
</dbReference>
<evidence type="ECO:0000313" key="1">
    <source>
        <dbReference type="EMBL" id="MBB5225531.1"/>
    </source>
</evidence>
<dbReference type="PROSITE" id="PS51257">
    <property type="entry name" value="PROKAR_LIPOPROTEIN"/>
    <property type="match status" value="1"/>
</dbReference>
<dbReference type="InterPro" id="IPR058072">
    <property type="entry name" value="LIC12708-like"/>
</dbReference>
<reference evidence="1 2" key="1">
    <citation type="submission" date="2020-08" db="EMBL/GenBank/DDBJ databases">
        <title>Genomic Encyclopedia of Type Strains, Phase IV (KMG-IV): sequencing the most valuable type-strain genomes for metagenomic binning, comparative biology and taxonomic classification.</title>
        <authorList>
            <person name="Goeker M."/>
        </authorList>
    </citation>
    <scope>NUCLEOTIDE SEQUENCE [LARGE SCALE GENOMIC DNA]</scope>
    <source>
        <strain evidence="1 2">DSM 103462</strain>
    </source>
</reference>
<protein>
    <recommendedName>
        <fullName evidence="3">Lipoprotein</fullName>
    </recommendedName>
</protein>
<organism evidence="1 2">
    <name type="scientific">Treponema ruminis</name>
    <dbReference type="NCBI Taxonomy" id="744515"/>
    <lineage>
        <taxon>Bacteria</taxon>
        <taxon>Pseudomonadati</taxon>
        <taxon>Spirochaetota</taxon>
        <taxon>Spirochaetia</taxon>
        <taxon>Spirochaetales</taxon>
        <taxon>Treponemataceae</taxon>
        <taxon>Treponema</taxon>
    </lineage>
</organism>
<gene>
    <name evidence="1" type="ORF">HNP76_000875</name>
</gene>
<dbReference type="SUPFAM" id="SSF101898">
    <property type="entry name" value="NHL repeat"/>
    <property type="match status" value="1"/>
</dbReference>
<dbReference type="NCBIfam" id="NF047780">
    <property type="entry name" value="LIC12708_fam"/>
    <property type="match status" value="1"/>
</dbReference>
<comment type="caution">
    <text evidence="1">The sequence shown here is derived from an EMBL/GenBank/DDBJ whole genome shotgun (WGS) entry which is preliminary data.</text>
</comment>